<evidence type="ECO:0000313" key="3">
    <source>
        <dbReference type="EMBL" id="KFB07267.1"/>
    </source>
</evidence>
<name>A0A084U2T1_MALIO</name>
<comment type="caution">
    <text evidence="3">The sequence shown here is derived from an EMBL/GenBank/DDBJ whole genome shotgun (WGS) entry which is preliminary data.</text>
</comment>
<dbReference type="GO" id="GO:0016887">
    <property type="term" value="F:ATP hydrolysis activity"/>
    <property type="evidence" value="ECO:0007669"/>
    <property type="project" value="InterPro"/>
</dbReference>
<dbReference type="InterPro" id="IPR008921">
    <property type="entry name" value="DNA_pol3_clamp-load_cplx_C"/>
</dbReference>
<dbReference type="Gene3D" id="1.10.3710.10">
    <property type="entry name" value="DNA polymerase III clamp loader subunits, C-terminal domain"/>
    <property type="match status" value="1"/>
</dbReference>
<dbReference type="PANTHER" id="PTHR13779">
    <property type="entry name" value="WERNER HELICASE-INTERACTING PROTEIN 1 FAMILY MEMBER"/>
    <property type="match status" value="1"/>
</dbReference>
<dbReference type="InterPro" id="IPR027417">
    <property type="entry name" value="P-loop_NTPase"/>
</dbReference>
<organism evidence="3 4">
    <name type="scientific">Malacoplasma iowae DK-CPA</name>
    <dbReference type="NCBI Taxonomy" id="1394179"/>
    <lineage>
        <taxon>Bacteria</taxon>
        <taxon>Bacillati</taxon>
        <taxon>Mycoplasmatota</taxon>
        <taxon>Mycoplasmoidales</taxon>
        <taxon>Mycoplasmoidaceae</taxon>
        <taxon>Malacoplasma</taxon>
    </lineage>
</organism>
<dbReference type="GO" id="GO:0017116">
    <property type="term" value="F:single-stranded DNA helicase activity"/>
    <property type="evidence" value="ECO:0007669"/>
    <property type="project" value="TreeGrafter"/>
</dbReference>
<gene>
    <name evidence="3" type="primary">rarA</name>
    <name evidence="3" type="ORF">P271_94</name>
</gene>
<feature type="domain" description="AAA+ ATPase" evidence="2">
    <location>
        <begin position="36"/>
        <end position="158"/>
    </location>
</feature>
<dbReference type="SUPFAM" id="SSF52540">
    <property type="entry name" value="P-loop containing nucleoside triphosphate hydrolases"/>
    <property type="match status" value="1"/>
</dbReference>
<dbReference type="InterPro" id="IPR003593">
    <property type="entry name" value="AAA+_ATPase"/>
</dbReference>
<keyword evidence="4" id="KW-1185">Reference proteome</keyword>
<dbReference type="InterPro" id="IPR003959">
    <property type="entry name" value="ATPase_AAA_core"/>
</dbReference>
<dbReference type="InterPro" id="IPR021886">
    <property type="entry name" value="MgsA_C"/>
</dbReference>
<evidence type="ECO:0000313" key="4">
    <source>
        <dbReference type="Proteomes" id="UP000028523"/>
    </source>
</evidence>
<dbReference type="GO" id="GO:0000731">
    <property type="term" value="P:DNA synthesis involved in DNA repair"/>
    <property type="evidence" value="ECO:0007669"/>
    <property type="project" value="TreeGrafter"/>
</dbReference>
<evidence type="ECO:0000259" key="2">
    <source>
        <dbReference type="SMART" id="SM00382"/>
    </source>
</evidence>
<dbReference type="PANTHER" id="PTHR13779:SF7">
    <property type="entry name" value="ATPASE WRNIP1"/>
    <property type="match status" value="1"/>
</dbReference>
<accession>A0A084U2T1</accession>
<dbReference type="EMBL" id="AWQU01000087">
    <property type="protein sequence ID" value="KFB07267.1"/>
    <property type="molecule type" value="Genomic_DNA"/>
</dbReference>
<dbReference type="InterPro" id="IPR051314">
    <property type="entry name" value="AAA_ATPase_RarA/MGS1/WRNIP1"/>
</dbReference>
<dbReference type="RefSeq" id="WP_051790348.1">
    <property type="nucleotide sequence ID" value="NZ_AWQU01000087.1"/>
</dbReference>
<dbReference type="GO" id="GO:0006261">
    <property type="term" value="P:DNA-templated DNA replication"/>
    <property type="evidence" value="ECO:0007669"/>
    <property type="project" value="TreeGrafter"/>
</dbReference>
<dbReference type="SMART" id="SM00382">
    <property type="entry name" value="AAA"/>
    <property type="match status" value="1"/>
</dbReference>
<evidence type="ECO:0000256" key="1">
    <source>
        <dbReference type="ARBA" id="ARBA00008959"/>
    </source>
</evidence>
<dbReference type="GO" id="GO:0008047">
    <property type="term" value="F:enzyme activator activity"/>
    <property type="evidence" value="ECO:0007669"/>
    <property type="project" value="TreeGrafter"/>
</dbReference>
<reference evidence="3 4" key="1">
    <citation type="journal article" date="2014" name="PLoS ONE">
        <title>Reduction of Hydrogen Peroxide Accumulation and Toxicity by a Catalase from Mycoplasma iowae.</title>
        <authorList>
            <person name="Pritchard R.E."/>
            <person name="Prassinos A.J."/>
            <person name="Osborne J.D."/>
            <person name="Raviv Z."/>
            <person name="Balish M.F."/>
        </authorList>
    </citation>
    <scope>NUCLEOTIDE SEQUENCE [LARGE SCALE GENOMIC DNA]</scope>
    <source>
        <strain evidence="3 4">DK-CPA</strain>
    </source>
</reference>
<comment type="similarity">
    <text evidence="1">Belongs to the AAA ATPase family. RarA/MGS1/WRNIP1 subfamily.</text>
</comment>
<dbReference type="Pfam" id="PF12002">
    <property type="entry name" value="MgsA_C"/>
    <property type="match status" value="1"/>
</dbReference>
<proteinExistence type="inferred from homology"/>
<sequence>MKKTIDLIPNDFDEMIGSNINFGKGSLIRKMIENNSIISFLFFGPPGTGKSLAIKLLLKKLNLNYHYFNSSSDKKKDLEEILQKTKSGEKPIIIVEEIHRLNKDKQDSLLYYLEKDLITIAATTTENPYFVVNPAIRSRIFLYEIKRLDDQIIIDELTSYLKSKKIDLDKIIIEKIVVSNFGDFRKIFSCIKLVLDYYKGESTETILKMLSNNVGSNIDIENTVYYDFLSAFHKSIRGSDPDAAVYYLACLLQNNNLLPIFRRLYAVAYEDIGLANPELSSRVHAAIEAAKAIGMPEARIPLSAITIELALSPKSNSAINAIDEAIAVVEKNHYLPPKHICDNHYSNAVNLGVNGYKYPHNYNFNWVEQDYLPKQIKNKKFYNYNKFSLFETKQQKYWKTIKKERDK</sequence>
<dbReference type="Gene3D" id="1.20.272.10">
    <property type="match status" value="1"/>
</dbReference>
<dbReference type="AlphaFoldDB" id="A0A084U2T1"/>
<dbReference type="Pfam" id="PF00004">
    <property type="entry name" value="AAA"/>
    <property type="match status" value="1"/>
</dbReference>
<dbReference type="GO" id="GO:0003677">
    <property type="term" value="F:DNA binding"/>
    <property type="evidence" value="ECO:0007669"/>
    <property type="project" value="InterPro"/>
</dbReference>
<dbReference type="CDD" id="cd00009">
    <property type="entry name" value="AAA"/>
    <property type="match status" value="1"/>
</dbReference>
<dbReference type="Gene3D" id="3.40.50.300">
    <property type="entry name" value="P-loop containing nucleotide triphosphate hydrolases"/>
    <property type="match status" value="1"/>
</dbReference>
<dbReference type="GO" id="GO:0005524">
    <property type="term" value="F:ATP binding"/>
    <property type="evidence" value="ECO:0007669"/>
    <property type="project" value="InterPro"/>
</dbReference>
<protein>
    <submittedName>
        <fullName evidence="3">Recombination factor RarA</fullName>
    </submittedName>
</protein>
<dbReference type="SUPFAM" id="SSF48019">
    <property type="entry name" value="post-AAA+ oligomerization domain-like"/>
    <property type="match status" value="1"/>
</dbReference>
<dbReference type="Proteomes" id="UP000028523">
    <property type="component" value="Unassembled WGS sequence"/>
</dbReference>